<gene>
    <name evidence="2" type="ORF">KS4_10810</name>
</gene>
<dbReference type="AlphaFoldDB" id="A0A517YS38"/>
<dbReference type="KEGG" id="pcor:KS4_10810"/>
<reference evidence="2 3" key="1">
    <citation type="submission" date="2019-02" db="EMBL/GenBank/DDBJ databases">
        <title>Deep-cultivation of Planctomycetes and their phenomic and genomic characterization uncovers novel biology.</title>
        <authorList>
            <person name="Wiegand S."/>
            <person name="Jogler M."/>
            <person name="Boedeker C."/>
            <person name="Pinto D."/>
            <person name="Vollmers J."/>
            <person name="Rivas-Marin E."/>
            <person name="Kohn T."/>
            <person name="Peeters S.H."/>
            <person name="Heuer A."/>
            <person name="Rast P."/>
            <person name="Oberbeckmann S."/>
            <person name="Bunk B."/>
            <person name="Jeske O."/>
            <person name="Meyerdierks A."/>
            <person name="Storesund J.E."/>
            <person name="Kallscheuer N."/>
            <person name="Luecker S."/>
            <person name="Lage O.M."/>
            <person name="Pohl T."/>
            <person name="Merkel B.J."/>
            <person name="Hornburger P."/>
            <person name="Mueller R.-W."/>
            <person name="Bruemmer F."/>
            <person name="Labrenz M."/>
            <person name="Spormann A.M."/>
            <person name="Op den Camp H."/>
            <person name="Overmann J."/>
            <person name="Amann R."/>
            <person name="Jetten M.S.M."/>
            <person name="Mascher T."/>
            <person name="Medema M.H."/>
            <person name="Devos D.P."/>
            <person name="Kaster A.-K."/>
            <person name="Ovreas L."/>
            <person name="Rohde M."/>
            <person name="Galperin M.Y."/>
            <person name="Jogler C."/>
        </authorList>
    </citation>
    <scope>NUCLEOTIDE SEQUENCE [LARGE SCALE GENOMIC DNA]</scope>
    <source>
        <strain evidence="2 3">KS4</strain>
    </source>
</reference>
<dbReference type="EMBL" id="CP036425">
    <property type="protein sequence ID" value="QDU33040.1"/>
    <property type="molecule type" value="Genomic_DNA"/>
</dbReference>
<protein>
    <submittedName>
        <fullName evidence="2">Uncharacterized protein</fullName>
    </submittedName>
</protein>
<keyword evidence="3" id="KW-1185">Reference proteome</keyword>
<accession>A0A517YS38</accession>
<name>A0A517YS38_9BACT</name>
<evidence type="ECO:0000256" key="1">
    <source>
        <dbReference type="SAM" id="MobiDB-lite"/>
    </source>
</evidence>
<proteinExistence type="predicted"/>
<sequence length="77" mass="8038">MGGWVFMMAEDTTTNNLRENAAGPRKASGDSGSVEQHSLQDQIAADKYLESKKASRSKGLGIRLVSIVPGGTADGAT</sequence>
<feature type="region of interest" description="Disordered" evidence="1">
    <location>
        <begin position="14"/>
        <end position="38"/>
    </location>
</feature>
<dbReference type="Proteomes" id="UP000317369">
    <property type="component" value="Chromosome"/>
</dbReference>
<evidence type="ECO:0000313" key="3">
    <source>
        <dbReference type="Proteomes" id="UP000317369"/>
    </source>
</evidence>
<organism evidence="2 3">
    <name type="scientific">Poriferisphaera corsica</name>
    <dbReference type="NCBI Taxonomy" id="2528020"/>
    <lineage>
        <taxon>Bacteria</taxon>
        <taxon>Pseudomonadati</taxon>
        <taxon>Planctomycetota</taxon>
        <taxon>Phycisphaerae</taxon>
        <taxon>Phycisphaerales</taxon>
        <taxon>Phycisphaeraceae</taxon>
        <taxon>Poriferisphaera</taxon>
    </lineage>
</organism>
<evidence type="ECO:0000313" key="2">
    <source>
        <dbReference type="EMBL" id="QDU33040.1"/>
    </source>
</evidence>